<protein>
    <submittedName>
        <fullName evidence="2">Uncharacterized protein</fullName>
    </submittedName>
</protein>
<name>A0ABC8S2V1_9AQUA</name>
<reference evidence="2 3" key="1">
    <citation type="submission" date="2024-02" db="EMBL/GenBank/DDBJ databases">
        <authorList>
            <person name="Vignale AGUSTIN F."/>
            <person name="Sosa J E."/>
            <person name="Modenutti C."/>
        </authorList>
    </citation>
    <scope>NUCLEOTIDE SEQUENCE [LARGE SCALE GENOMIC DNA]</scope>
</reference>
<evidence type="ECO:0000313" key="2">
    <source>
        <dbReference type="EMBL" id="CAK9151474.1"/>
    </source>
</evidence>
<keyword evidence="1" id="KW-0812">Transmembrane</keyword>
<dbReference type="AlphaFoldDB" id="A0ABC8S2V1"/>
<keyword evidence="1" id="KW-0472">Membrane</keyword>
<comment type="caution">
    <text evidence="2">The sequence shown here is derived from an EMBL/GenBank/DDBJ whole genome shotgun (WGS) entry which is preliminary data.</text>
</comment>
<dbReference type="EMBL" id="CAUOFW020002147">
    <property type="protein sequence ID" value="CAK9151474.1"/>
    <property type="molecule type" value="Genomic_DNA"/>
</dbReference>
<proteinExistence type="predicted"/>
<keyword evidence="3" id="KW-1185">Reference proteome</keyword>
<accession>A0ABC8S2V1</accession>
<keyword evidence="1" id="KW-1133">Transmembrane helix</keyword>
<feature type="non-terminal residue" evidence="2">
    <location>
        <position position="1"/>
    </location>
</feature>
<sequence>GLLCFVLIFAAAAMACYPTAMAVLIFATAMACYAAVFALFWAVHLMFAAAILHISGLRGRFVLVCFY</sequence>
<evidence type="ECO:0000313" key="3">
    <source>
        <dbReference type="Proteomes" id="UP001642360"/>
    </source>
</evidence>
<gene>
    <name evidence="2" type="ORF">ILEXP_LOCUS19645</name>
</gene>
<feature type="transmembrane region" description="Helical" evidence="1">
    <location>
        <begin position="25"/>
        <end position="52"/>
    </location>
</feature>
<organism evidence="2 3">
    <name type="scientific">Ilex paraguariensis</name>
    <name type="common">yerba mate</name>
    <dbReference type="NCBI Taxonomy" id="185542"/>
    <lineage>
        <taxon>Eukaryota</taxon>
        <taxon>Viridiplantae</taxon>
        <taxon>Streptophyta</taxon>
        <taxon>Embryophyta</taxon>
        <taxon>Tracheophyta</taxon>
        <taxon>Spermatophyta</taxon>
        <taxon>Magnoliopsida</taxon>
        <taxon>eudicotyledons</taxon>
        <taxon>Gunneridae</taxon>
        <taxon>Pentapetalae</taxon>
        <taxon>asterids</taxon>
        <taxon>campanulids</taxon>
        <taxon>Aquifoliales</taxon>
        <taxon>Aquifoliaceae</taxon>
        <taxon>Ilex</taxon>
    </lineage>
</organism>
<evidence type="ECO:0000256" key="1">
    <source>
        <dbReference type="SAM" id="Phobius"/>
    </source>
</evidence>
<dbReference type="Proteomes" id="UP001642360">
    <property type="component" value="Unassembled WGS sequence"/>
</dbReference>